<keyword evidence="4" id="KW-0472">Membrane</keyword>
<keyword evidence="1 2" id="KW-0728">SH3 domain</keyword>
<feature type="domain" description="SH3" evidence="5">
    <location>
        <begin position="129"/>
        <end position="191"/>
    </location>
</feature>
<evidence type="ECO:0000256" key="1">
    <source>
        <dbReference type="ARBA" id="ARBA00022443"/>
    </source>
</evidence>
<evidence type="ECO:0000256" key="3">
    <source>
        <dbReference type="SAM" id="MobiDB-lite"/>
    </source>
</evidence>
<dbReference type="SMART" id="SM00326">
    <property type="entry name" value="SH3"/>
    <property type="match status" value="1"/>
</dbReference>
<evidence type="ECO:0008006" key="9">
    <source>
        <dbReference type="Google" id="ProtNLM"/>
    </source>
</evidence>
<dbReference type="InterPro" id="IPR051567">
    <property type="entry name" value="Unconventional_Myosin_ATPase"/>
</dbReference>
<feature type="region of interest" description="Disordered" evidence="3">
    <location>
        <begin position="205"/>
        <end position="232"/>
    </location>
</feature>
<dbReference type="Gene3D" id="1.25.40.530">
    <property type="entry name" value="MyTH4 domain"/>
    <property type="match status" value="1"/>
</dbReference>
<dbReference type="PANTHER" id="PTHR22692:SF16">
    <property type="entry name" value="MYOSIN XVB"/>
    <property type="match status" value="1"/>
</dbReference>
<dbReference type="Gene3D" id="2.30.29.30">
    <property type="entry name" value="Pleckstrin-homology domain (PH domain)/Phosphotyrosine-binding domain (PTB)"/>
    <property type="match status" value="1"/>
</dbReference>
<keyword evidence="4" id="KW-0812">Transmembrane</keyword>
<dbReference type="AlphaFoldDB" id="A0A8C6T1Z4"/>
<dbReference type="PROSITE" id="PS51016">
    <property type="entry name" value="MYTH4"/>
    <property type="match status" value="1"/>
</dbReference>
<dbReference type="InterPro" id="IPR000857">
    <property type="entry name" value="MyTH4_dom"/>
</dbReference>
<sequence>MKDLLANFNVGTNISTIQDDFMKKRIVIAARDNWENYFSRLFPVESQDAQILGVTHRGIRLLKVVRASGINPKHLRLLRSYRYHTVKDKDLSEEDKVDVGLKSESMVLESSRAPQITAMIKHFLHELIQGSGHVVALKSHMTDDKSMLSFNRGDIIRLLTKSTLCSSGWKFGSTGGRSGLFPAELTQPSAAPDYHGLHLDRRDERRKSMRSLRPPPGPARQGSPQQEPPLRYSTQNSVEHQDVHIYISINLCIYKYKLKFLFVCRSSCTLGWRLLNLCTGFFSCSGTLQPYLFLQLVVISLFFLLLFYLSLELSSGCLENLQRSLSFGGRRNIPSETEMEALMAGKNSRHIGIKLPGGVDFPIKIHSFSMTIDVVSDLCAEMAITDPAEINEFTIIANRDKDGVVRPLHPEEYIFDFLLDDLSISLSLRRLIWRSALSFNNGLYIDFHYQQVLQSVPYYRALHTFKGLLTFFLITCSCVRAELRQYLPLQKANSPLEELLSFCLGQMSQLQGLSPLDAKIQFISRLLVTLPHFGSSLFWAEKVNQRGVPSPCTVGISQDGVLFINPKTQRVFHIPLVDIQAMRTVRPKKKGKVPGVDIDYGNPVRPKKISLQTKQAKELCHILALMMKELVHLPVSSSVSNH</sequence>
<dbReference type="InterPro" id="IPR038185">
    <property type="entry name" value="MyTH4_dom_sf"/>
</dbReference>
<protein>
    <recommendedName>
        <fullName evidence="9">Myosin XVB</fullName>
    </recommendedName>
</protein>
<name>A0A8C6T1Z4_9GOBI</name>
<evidence type="ECO:0000256" key="2">
    <source>
        <dbReference type="PROSITE-ProRule" id="PRU00192"/>
    </source>
</evidence>
<accession>A0A8C6T1Z4</accession>
<dbReference type="InterPro" id="IPR001452">
    <property type="entry name" value="SH3_domain"/>
</dbReference>
<dbReference type="Pfam" id="PF14604">
    <property type="entry name" value="SH3_9"/>
    <property type="match status" value="1"/>
</dbReference>
<feature type="transmembrane region" description="Helical" evidence="4">
    <location>
        <begin position="291"/>
        <end position="311"/>
    </location>
</feature>
<evidence type="ECO:0000313" key="8">
    <source>
        <dbReference type="Proteomes" id="UP000694523"/>
    </source>
</evidence>
<feature type="domain" description="MyTH4" evidence="6">
    <location>
        <begin position="180"/>
        <end position="343"/>
    </location>
</feature>
<evidence type="ECO:0000259" key="5">
    <source>
        <dbReference type="PROSITE" id="PS50002"/>
    </source>
</evidence>
<dbReference type="Gene3D" id="2.30.30.40">
    <property type="entry name" value="SH3 Domains"/>
    <property type="match status" value="1"/>
</dbReference>
<dbReference type="SUPFAM" id="SSF50044">
    <property type="entry name" value="SH3-domain"/>
    <property type="match status" value="1"/>
</dbReference>
<keyword evidence="8" id="KW-1185">Reference proteome</keyword>
<dbReference type="Proteomes" id="UP000694523">
    <property type="component" value="Unplaced"/>
</dbReference>
<keyword evidence="4" id="KW-1133">Transmembrane helix</keyword>
<evidence type="ECO:0000313" key="7">
    <source>
        <dbReference type="Ensembl" id="ENSNMLP00000014383.1"/>
    </source>
</evidence>
<dbReference type="PANTHER" id="PTHR22692">
    <property type="entry name" value="MYOSIN VII, XV"/>
    <property type="match status" value="1"/>
</dbReference>
<evidence type="ECO:0000259" key="6">
    <source>
        <dbReference type="PROSITE" id="PS51016"/>
    </source>
</evidence>
<dbReference type="InterPro" id="IPR011993">
    <property type="entry name" value="PH-like_dom_sf"/>
</dbReference>
<reference evidence="7" key="2">
    <citation type="submission" date="2025-09" db="UniProtKB">
        <authorList>
            <consortium name="Ensembl"/>
        </authorList>
    </citation>
    <scope>IDENTIFICATION</scope>
</reference>
<dbReference type="Pfam" id="PF00784">
    <property type="entry name" value="MyTH4"/>
    <property type="match status" value="1"/>
</dbReference>
<evidence type="ECO:0000256" key="4">
    <source>
        <dbReference type="SAM" id="Phobius"/>
    </source>
</evidence>
<dbReference type="InterPro" id="IPR036028">
    <property type="entry name" value="SH3-like_dom_sf"/>
</dbReference>
<dbReference type="PROSITE" id="PS50002">
    <property type="entry name" value="SH3"/>
    <property type="match status" value="1"/>
</dbReference>
<dbReference type="GO" id="GO:0005856">
    <property type="term" value="C:cytoskeleton"/>
    <property type="evidence" value="ECO:0007669"/>
    <property type="project" value="InterPro"/>
</dbReference>
<reference evidence="7" key="1">
    <citation type="submission" date="2025-08" db="UniProtKB">
        <authorList>
            <consortium name="Ensembl"/>
        </authorList>
    </citation>
    <scope>IDENTIFICATION</scope>
</reference>
<dbReference type="Ensembl" id="ENSNMLT00000016176.1">
    <property type="protein sequence ID" value="ENSNMLP00000014383.1"/>
    <property type="gene ID" value="ENSNMLG00000009607.1"/>
</dbReference>
<proteinExistence type="predicted"/>
<organism evidence="7 8">
    <name type="scientific">Neogobius melanostomus</name>
    <name type="common">round goby</name>
    <dbReference type="NCBI Taxonomy" id="47308"/>
    <lineage>
        <taxon>Eukaryota</taxon>
        <taxon>Metazoa</taxon>
        <taxon>Chordata</taxon>
        <taxon>Craniata</taxon>
        <taxon>Vertebrata</taxon>
        <taxon>Euteleostomi</taxon>
        <taxon>Actinopterygii</taxon>
        <taxon>Neopterygii</taxon>
        <taxon>Teleostei</taxon>
        <taxon>Neoteleostei</taxon>
        <taxon>Acanthomorphata</taxon>
        <taxon>Gobiaria</taxon>
        <taxon>Gobiiformes</taxon>
        <taxon>Gobioidei</taxon>
        <taxon>Gobiidae</taxon>
        <taxon>Benthophilinae</taxon>
        <taxon>Neogobiini</taxon>
        <taxon>Neogobius</taxon>
    </lineage>
</organism>